<dbReference type="AlphaFoldDB" id="A0A645J700"/>
<evidence type="ECO:0000313" key="1">
    <source>
        <dbReference type="EMBL" id="MPN59177.1"/>
    </source>
</evidence>
<comment type="caution">
    <text evidence="1">The sequence shown here is derived from an EMBL/GenBank/DDBJ whole genome shotgun (WGS) entry which is preliminary data.</text>
</comment>
<accession>A0A645J700</accession>
<protein>
    <submittedName>
        <fullName evidence="1">Uncharacterized protein</fullName>
    </submittedName>
</protein>
<proteinExistence type="predicted"/>
<name>A0A645J700_9ZZZZ</name>
<reference evidence="1" key="1">
    <citation type="submission" date="2019-08" db="EMBL/GenBank/DDBJ databases">
        <authorList>
            <person name="Kucharzyk K."/>
            <person name="Murdoch R.W."/>
            <person name="Higgins S."/>
            <person name="Loffler F."/>
        </authorList>
    </citation>
    <scope>NUCLEOTIDE SEQUENCE</scope>
</reference>
<organism evidence="1">
    <name type="scientific">bioreactor metagenome</name>
    <dbReference type="NCBI Taxonomy" id="1076179"/>
    <lineage>
        <taxon>unclassified sequences</taxon>
        <taxon>metagenomes</taxon>
        <taxon>ecological metagenomes</taxon>
    </lineage>
</organism>
<dbReference type="EMBL" id="VSSQ01132877">
    <property type="protein sequence ID" value="MPN59177.1"/>
    <property type="molecule type" value="Genomic_DNA"/>
</dbReference>
<sequence>MVEVADIGIRLFFPEHPGQQHQLIILHPHNVVVFYK</sequence>
<gene>
    <name evidence="1" type="ORF">SDC9_206897</name>
</gene>